<dbReference type="SMART" id="SM00947">
    <property type="entry name" value="Pro_CA"/>
    <property type="match status" value="1"/>
</dbReference>
<comment type="similarity">
    <text evidence="1 10">Belongs to the beta-class carbonic anhydrase family.</text>
</comment>
<accession>A0A1H6PNW2</accession>
<dbReference type="eggNOG" id="KOG1578">
    <property type="taxonomic scope" value="Eukaryota"/>
</dbReference>
<dbReference type="GO" id="GO:0004089">
    <property type="term" value="F:carbonate dehydratase activity"/>
    <property type="evidence" value="ECO:0007669"/>
    <property type="project" value="UniProtKB-UniRule"/>
</dbReference>
<evidence type="ECO:0000256" key="1">
    <source>
        <dbReference type="ARBA" id="ARBA00006217"/>
    </source>
</evidence>
<evidence type="ECO:0000256" key="3">
    <source>
        <dbReference type="ARBA" id="ARBA00014628"/>
    </source>
</evidence>
<evidence type="ECO:0000313" key="11">
    <source>
        <dbReference type="EMBL" id="AOW07516.1"/>
    </source>
</evidence>
<keyword evidence="5 9" id="KW-0862">Zinc</keyword>
<evidence type="ECO:0000256" key="2">
    <source>
        <dbReference type="ARBA" id="ARBA00012925"/>
    </source>
</evidence>
<evidence type="ECO:0000256" key="10">
    <source>
        <dbReference type="RuleBase" id="RU003956"/>
    </source>
</evidence>
<dbReference type="SMR" id="A0A1H6PNW2"/>
<evidence type="ECO:0000256" key="9">
    <source>
        <dbReference type="PIRSR" id="PIRSR601765-1"/>
    </source>
</evidence>
<dbReference type="PROSITE" id="PS00705">
    <property type="entry name" value="PROK_CO2_ANHYDRASE_2"/>
    <property type="match status" value="1"/>
</dbReference>
<dbReference type="FunFam" id="3.40.1050.10:FF:000001">
    <property type="entry name" value="Carbonic anhydrase"/>
    <property type="match status" value="1"/>
</dbReference>
<feature type="binding site" evidence="9">
    <location>
        <position position="108"/>
    </location>
    <ligand>
        <name>Zn(2+)</name>
        <dbReference type="ChEBI" id="CHEBI:29105"/>
    </ligand>
</feature>
<dbReference type="GO" id="GO:0008270">
    <property type="term" value="F:zinc ion binding"/>
    <property type="evidence" value="ECO:0007669"/>
    <property type="project" value="UniProtKB-UniRule"/>
</dbReference>
<reference evidence="11 13" key="1">
    <citation type="journal article" date="2016" name="PLoS ONE">
        <title>Sequence Assembly of Yarrowia lipolytica Strain W29/CLIB89 Shows Transposable Element Diversity.</title>
        <authorList>
            <person name="Magnan C."/>
            <person name="Yu J."/>
            <person name="Chang I."/>
            <person name="Jahn E."/>
            <person name="Kanomata Y."/>
            <person name="Wu J."/>
            <person name="Zeller M."/>
            <person name="Oakes M."/>
            <person name="Baldi P."/>
            <person name="Sandmeyer S."/>
        </authorList>
    </citation>
    <scope>NUCLEOTIDE SEQUENCE [LARGE SCALE GENOMIC DNA]</scope>
    <source>
        <strain evidence="11">CLIB89</strain>
        <strain evidence="13">CLIB89(W29)</strain>
    </source>
</reference>
<dbReference type="CDD" id="cd00883">
    <property type="entry name" value="beta_CA_cladeA"/>
    <property type="match status" value="1"/>
</dbReference>
<dbReference type="InterPro" id="IPR015892">
    <property type="entry name" value="Carbonic_anhydrase_CS"/>
</dbReference>
<evidence type="ECO:0000256" key="7">
    <source>
        <dbReference type="ARBA" id="ARBA00031969"/>
    </source>
</evidence>
<dbReference type="Proteomes" id="UP000256601">
    <property type="component" value="Unassembled WGS sequence"/>
</dbReference>
<keyword evidence="4 9" id="KW-0479">Metal-binding</keyword>
<feature type="binding site" evidence="9">
    <location>
        <position position="111"/>
    </location>
    <ligand>
        <name>Zn(2+)</name>
        <dbReference type="ChEBI" id="CHEBI:29105"/>
    </ligand>
</feature>
<proteinExistence type="inferred from homology"/>
<evidence type="ECO:0000256" key="8">
    <source>
        <dbReference type="ARBA" id="ARBA00048348"/>
    </source>
</evidence>
<dbReference type="EC" id="4.2.1.1" evidence="2 10"/>
<dbReference type="GO" id="GO:0015976">
    <property type="term" value="P:carbon utilization"/>
    <property type="evidence" value="ECO:0007669"/>
    <property type="project" value="InterPro"/>
</dbReference>
<evidence type="ECO:0000313" key="12">
    <source>
        <dbReference type="EMBL" id="RDW28286.1"/>
    </source>
</evidence>
<name>A0A1H6PNW2_YARLL</name>
<sequence>MAQKPLFRFGATDSLATLLERNEKWANRVSSVRPSLFPTNAQGQAPKILWIGCSDSRAGEGCLDLLPGEVFVHRNIANLLPDSDFSSLSVIQFAVQVLKVRHIIVCGHYDCGGVWSSLTSKKLGIIDHWLRPIRDTKVRHKAMLDAIEDPKDKCARLVELNVCAQVNNLKRNTVIIEAQGERDLQIHGVVYDPGSGLLKEIMVPEDEYAEDYFVSDAGELVH</sequence>
<comment type="catalytic activity">
    <reaction evidence="8 10">
        <text>hydrogencarbonate + H(+) = CO2 + H2O</text>
        <dbReference type="Rhea" id="RHEA:10748"/>
        <dbReference type="ChEBI" id="CHEBI:15377"/>
        <dbReference type="ChEBI" id="CHEBI:15378"/>
        <dbReference type="ChEBI" id="CHEBI:16526"/>
        <dbReference type="ChEBI" id="CHEBI:17544"/>
        <dbReference type="EC" id="4.2.1.1"/>
    </reaction>
</comment>
<feature type="binding site" evidence="9">
    <location>
        <position position="53"/>
    </location>
    <ligand>
        <name>Zn(2+)</name>
        <dbReference type="ChEBI" id="CHEBI:29105"/>
    </ligand>
</feature>
<dbReference type="Proteomes" id="UP000182444">
    <property type="component" value="Chromosome 1F"/>
</dbReference>
<protein>
    <recommendedName>
        <fullName evidence="3 10">Carbonic anhydrase</fullName>
        <ecNumber evidence="2 10">4.2.1.1</ecNumber>
    </recommendedName>
    <alternativeName>
        <fullName evidence="7 10">Carbonate dehydratase</fullName>
    </alternativeName>
</protein>
<dbReference type="GO" id="GO:0034599">
    <property type="term" value="P:cellular response to oxidative stress"/>
    <property type="evidence" value="ECO:0007669"/>
    <property type="project" value="EnsemblFungi"/>
</dbReference>
<dbReference type="KEGG" id="yli:2908004"/>
<evidence type="ECO:0000256" key="5">
    <source>
        <dbReference type="ARBA" id="ARBA00022833"/>
    </source>
</evidence>
<dbReference type="EMBL" id="CP017558">
    <property type="protein sequence ID" value="AOW07516.1"/>
    <property type="molecule type" value="Genomic_DNA"/>
</dbReference>
<dbReference type="PANTHER" id="PTHR11002:SF76">
    <property type="entry name" value="CARBONIC ANHYDRASE"/>
    <property type="match status" value="1"/>
</dbReference>
<comment type="cofactor">
    <cofactor evidence="9">
        <name>Zn(2+)</name>
        <dbReference type="ChEBI" id="CHEBI:29105"/>
    </cofactor>
    <text evidence="9">Binds 1 zinc ion per subunit.</text>
</comment>
<dbReference type="RefSeq" id="XP_505708.1">
    <property type="nucleotide sequence ID" value="XM_505708.1"/>
</dbReference>
<dbReference type="EMBL" id="KZ857326">
    <property type="protein sequence ID" value="RDW28286.1"/>
    <property type="molecule type" value="Genomic_DNA"/>
</dbReference>
<dbReference type="GeneID" id="2908004"/>
<organism evidence="11 13">
    <name type="scientific">Yarrowia lipolytica</name>
    <name type="common">Candida lipolytica</name>
    <dbReference type="NCBI Taxonomy" id="4952"/>
    <lineage>
        <taxon>Eukaryota</taxon>
        <taxon>Fungi</taxon>
        <taxon>Dikarya</taxon>
        <taxon>Ascomycota</taxon>
        <taxon>Saccharomycotina</taxon>
        <taxon>Dipodascomycetes</taxon>
        <taxon>Dipodascales</taxon>
        <taxon>Dipodascales incertae sedis</taxon>
        <taxon>Yarrowia</taxon>
    </lineage>
</organism>
<feature type="binding site" evidence="9">
    <location>
        <position position="55"/>
    </location>
    <ligand>
        <name>Zn(2+)</name>
        <dbReference type="ChEBI" id="CHEBI:29105"/>
    </ligand>
</feature>
<dbReference type="Gene3D" id="3.40.1050.10">
    <property type="entry name" value="Carbonic anhydrase"/>
    <property type="match status" value="1"/>
</dbReference>
<dbReference type="OMA" id="NVAWAHE"/>
<keyword evidence="6 10" id="KW-0456">Lyase</keyword>
<dbReference type="GO" id="GO:0071244">
    <property type="term" value="P:cellular response to carbon dioxide"/>
    <property type="evidence" value="ECO:0007669"/>
    <property type="project" value="EnsemblFungi"/>
</dbReference>
<evidence type="ECO:0000256" key="6">
    <source>
        <dbReference type="ARBA" id="ARBA00023239"/>
    </source>
</evidence>
<reference evidence="12 14" key="2">
    <citation type="submission" date="2018-07" db="EMBL/GenBank/DDBJ databases">
        <title>Draft Genome Assemblies for Five Robust Yarrowia lipolytica Strains Exhibiting High Lipid Production and Pentose Sugar Utilization and Sugar Alcohol Secretion from Undetoxified Lignocellulosic Biomass Hydrolysates.</title>
        <authorList>
            <consortium name="DOE Joint Genome Institute"/>
            <person name="Walker C."/>
            <person name="Ryu S."/>
            <person name="Na H."/>
            <person name="Zane M."/>
            <person name="LaButti K."/>
            <person name="Lipzen A."/>
            <person name="Haridas S."/>
            <person name="Barry K."/>
            <person name="Grigoriev I.V."/>
            <person name="Quarterman J."/>
            <person name="Slininger P."/>
            <person name="Dien B."/>
            <person name="Trinh C.T."/>
        </authorList>
    </citation>
    <scope>NUCLEOTIDE SEQUENCE [LARGE SCALE GENOMIC DNA]</scope>
    <source>
        <strain evidence="12 14">YB392</strain>
    </source>
</reference>
<dbReference type="OrthoDB" id="10248475at2759"/>
<dbReference type="GO" id="GO:0005758">
    <property type="term" value="C:mitochondrial intermembrane space"/>
    <property type="evidence" value="ECO:0007669"/>
    <property type="project" value="EnsemblFungi"/>
</dbReference>
<dbReference type="VEuPathDB" id="FungiDB:YALI1_F28274g"/>
<evidence type="ECO:0000313" key="14">
    <source>
        <dbReference type="Proteomes" id="UP000256601"/>
    </source>
</evidence>
<dbReference type="InterPro" id="IPR036874">
    <property type="entry name" value="Carbonic_anhydrase_sf"/>
</dbReference>
<dbReference type="InterPro" id="IPR001765">
    <property type="entry name" value="Carbonic_anhydrase"/>
</dbReference>
<evidence type="ECO:0000256" key="4">
    <source>
        <dbReference type="ARBA" id="ARBA00022723"/>
    </source>
</evidence>
<evidence type="ECO:0000313" key="13">
    <source>
        <dbReference type="Proteomes" id="UP000182444"/>
    </source>
</evidence>
<dbReference type="VEuPathDB" id="FungiDB:YALI0_F21406g"/>
<comment type="function">
    <text evidence="10">Reversible hydration of carbon dioxide.</text>
</comment>
<gene>
    <name evidence="12" type="ORF">B0I71DRAFT_1078</name>
    <name evidence="11" type="ORF">YALI1_F28274g</name>
</gene>
<dbReference type="SUPFAM" id="SSF53056">
    <property type="entry name" value="beta-carbonic anhydrase, cab"/>
    <property type="match status" value="1"/>
</dbReference>
<dbReference type="Pfam" id="PF00484">
    <property type="entry name" value="Pro_CA"/>
    <property type="match status" value="1"/>
</dbReference>
<dbReference type="AlphaFoldDB" id="A0A1H6PNW2"/>
<dbReference type="PANTHER" id="PTHR11002">
    <property type="entry name" value="CARBONIC ANHYDRASE"/>
    <property type="match status" value="1"/>
</dbReference>